<dbReference type="Gene3D" id="3.40.50.410">
    <property type="entry name" value="von Willebrand factor, type A domain"/>
    <property type="match status" value="1"/>
</dbReference>
<keyword evidence="3" id="KW-1185">Reference proteome</keyword>
<organism evidence="2 3">
    <name type="scientific">Exidia glandulosa HHB12029</name>
    <dbReference type="NCBI Taxonomy" id="1314781"/>
    <lineage>
        <taxon>Eukaryota</taxon>
        <taxon>Fungi</taxon>
        <taxon>Dikarya</taxon>
        <taxon>Basidiomycota</taxon>
        <taxon>Agaricomycotina</taxon>
        <taxon>Agaricomycetes</taxon>
        <taxon>Auriculariales</taxon>
        <taxon>Exidiaceae</taxon>
        <taxon>Exidia</taxon>
    </lineage>
</organism>
<dbReference type="OrthoDB" id="2142040at2759"/>
<dbReference type="PANTHER" id="PTHR34706">
    <property type="entry name" value="SLR1338 PROTEIN"/>
    <property type="match status" value="1"/>
</dbReference>
<feature type="domain" description="VWFA" evidence="1">
    <location>
        <begin position="27"/>
        <end position="224"/>
    </location>
</feature>
<gene>
    <name evidence="2" type="ORF">EXIGLDRAFT_836361</name>
</gene>
<name>A0A165HWP5_EXIGL</name>
<dbReference type="SUPFAM" id="SSF53300">
    <property type="entry name" value="vWA-like"/>
    <property type="match status" value="1"/>
</dbReference>
<proteinExistence type="predicted"/>
<accession>A0A165HWP5</accession>
<sequence length="232" mass="25643">MANTLVPVQMHKPTGRAKRMTSLDQYDTVFLVDDSRGMKSHWQHVESALLTLAAAVANRNGGGVGLRFLNSDEVVKKTEVGQDLKRALSKVQPKGAAVVGDGLKTLMEEYFDDVQAALKKSANDFFAKKALNVIVLTTGEFSEDPEETVGEIRPTLAKLNCYTVPEGVERRVGIQFVQLGSDPEAPQTLKTLDDQFVNEDVFDTTQWDESADPKVVYKILFGAIDDKVDEFF</sequence>
<evidence type="ECO:0000259" key="1">
    <source>
        <dbReference type="PROSITE" id="PS50234"/>
    </source>
</evidence>
<dbReference type="Proteomes" id="UP000077266">
    <property type="component" value="Unassembled WGS sequence"/>
</dbReference>
<dbReference type="InterPro" id="IPR002035">
    <property type="entry name" value="VWF_A"/>
</dbReference>
<dbReference type="PANTHER" id="PTHR34706:SF1">
    <property type="entry name" value="VWFA DOMAIN-CONTAINING PROTEIN"/>
    <property type="match status" value="1"/>
</dbReference>
<dbReference type="EMBL" id="KV426006">
    <property type="protein sequence ID" value="KZV92566.1"/>
    <property type="molecule type" value="Genomic_DNA"/>
</dbReference>
<reference evidence="2 3" key="1">
    <citation type="journal article" date="2016" name="Mol. Biol. Evol.">
        <title>Comparative Genomics of Early-Diverging Mushroom-Forming Fungi Provides Insights into the Origins of Lignocellulose Decay Capabilities.</title>
        <authorList>
            <person name="Nagy L.G."/>
            <person name="Riley R."/>
            <person name="Tritt A."/>
            <person name="Adam C."/>
            <person name="Daum C."/>
            <person name="Floudas D."/>
            <person name="Sun H."/>
            <person name="Yadav J.S."/>
            <person name="Pangilinan J."/>
            <person name="Larsson K.H."/>
            <person name="Matsuura K."/>
            <person name="Barry K."/>
            <person name="Labutti K."/>
            <person name="Kuo R."/>
            <person name="Ohm R.A."/>
            <person name="Bhattacharya S.S."/>
            <person name="Shirouzu T."/>
            <person name="Yoshinaga Y."/>
            <person name="Martin F.M."/>
            <person name="Grigoriev I.V."/>
            <person name="Hibbett D.S."/>
        </authorList>
    </citation>
    <scope>NUCLEOTIDE SEQUENCE [LARGE SCALE GENOMIC DNA]</scope>
    <source>
        <strain evidence="2 3">HHB12029</strain>
    </source>
</reference>
<protein>
    <recommendedName>
        <fullName evidence="1">VWFA domain-containing protein</fullName>
    </recommendedName>
</protein>
<dbReference type="Pfam" id="PF00092">
    <property type="entry name" value="VWA"/>
    <property type="match status" value="1"/>
</dbReference>
<dbReference type="STRING" id="1314781.A0A165HWP5"/>
<evidence type="ECO:0000313" key="2">
    <source>
        <dbReference type="EMBL" id="KZV92566.1"/>
    </source>
</evidence>
<dbReference type="InParanoid" id="A0A165HWP5"/>
<dbReference type="PROSITE" id="PS50234">
    <property type="entry name" value="VWFA"/>
    <property type="match status" value="1"/>
</dbReference>
<dbReference type="AlphaFoldDB" id="A0A165HWP5"/>
<dbReference type="InterPro" id="IPR036465">
    <property type="entry name" value="vWFA_dom_sf"/>
</dbReference>
<evidence type="ECO:0000313" key="3">
    <source>
        <dbReference type="Proteomes" id="UP000077266"/>
    </source>
</evidence>